<accession>A0A815PA88</accession>
<evidence type="ECO:0000313" key="4">
    <source>
        <dbReference type="Proteomes" id="UP000663852"/>
    </source>
</evidence>
<keyword evidence="3" id="KW-1185">Reference proteome</keyword>
<organism evidence="2 4">
    <name type="scientific">Adineta ricciae</name>
    <name type="common">Rotifer</name>
    <dbReference type="NCBI Taxonomy" id="249248"/>
    <lineage>
        <taxon>Eukaryota</taxon>
        <taxon>Metazoa</taxon>
        <taxon>Spiralia</taxon>
        <taxon>Gnathifera</taxon>
        <taxon>Rotifera</taxon>
        <taxon>Eurotatoria</taxon>
        <taxon>Bdelloidea</taxon>
        <taxon>Adinetida</taxon>
        <taxon>Adinetidae</taxon>
        <taxon>Adineta</taxon>
    </lineage>
</organism>
<sequence length="113" mass="12967">MIMAFLHNFDFCYADRARQAQQYLPHSTPYVYIRRMNVAKYQQGKGSGLRLLIKVVKKAKKLGVDTFPEASPEGTPLYLKAGAKKTGILITKNHEDNVIIGKFCMIWRNYDLL</sequence>
<dbReference type="AlphaFoldDB" id="A0A815PA88"/>
<evidence type="ECO:0008006" key="5">
    <source>
        <dbReference type="Google" id="ProtNLM"/>
    </source>
</evidence>
<dbReference type="SUPFAM" id="SSF55729">
    <property type="entry name" value="Acyl-CoA N-acyltransferases (Nat)"/>
    <property type="match status" value="1"/>
</dbReference>
<dbReference type="EMBL" id="CAJNOJ010000431">
    <property type="protein sequence ID" value="CAF1446177.1"/>
    <property type="molecule type" value="Genomic_DNA"/>
</dbReference>
<reference evidence="2" key="1">
    <citation type="submission" date="2021-02" db="EMBL/GenBank/DDBJ databases">
        <authorList>
            <person name="Nowell W R."/>
        </authorList>
    </citation>
    <scope>NUCLEOTIDE SEQUENCE</scope>
</reference>
<proteinExistence type="predicted"/>
<comment type="caution">
    <text evidence="2">The sequence shown here is derived from an EMBL/GenBank/DDBJ whole genome shotgun (WGS) entry which is preliminary data.</text>
</comment>
<gene>
    <name evidence="2" type="ORF">EDS130_LOCUS39222</name>
    <name evidence="1" type="ORF">XAT740_LOCUS20444</name>
</gene>
<name>A0A815PA88_ADIRI</name>
<protein>
    <recommendedName>
        <fullName evidence="5">N-acetyltransferase domain-containing protein</fullName>
    </recommendedName>
</protein>
<dbReference type="OrthoDB" id="10488914at2759"/>
<evidence type="ECO:0000313" key="1">
    <source>
        <dbReference type="EMBL" id="CAF1141457.1"/>
    </source>
</evidence>
<dbReference type="Proteomes" id="UP000663828">
    <property type="component" value="Unassembled WGS sequence"/>
</dbReference>
<dbReference type="EMBL" id="CAJNOR010001429">
    <property type="protein sequence ID" value="CAF1141457.1"/>
    <property type="molecule type" value="Genomic_DNA"/>
</dbReference>
<evidence type="ECO:0000313" key="3">
    <source>
        <dbReference type="Proteomes" id="UP000663828"/>
    </source>
</evidence>
<dbReference type="Gene3D" id="3.40.630.30">
    <property type="match status" value="1"/>
</dbReference>
<evidence type="ECO:0000313" key="2">
    <source>
        <dbReference type="EMBL" id="CAF1446177.1"/>
    </source>
</evidence>
<dbReference type="Proteomes" id="UP000663852">
    <property type="component" value="Unassembled WGS sequence"/>
</dbReference>
<dbReference type="InterPro" id="IPR016181">
    <property type="entry name" value="Acyl_CoA_acyltransferase"/>
</dbReference>